<keyword evidence="6" id="KW-1185">Reference proteome</keyword>
<feature type="domain" description="EMC2 TPR-like" evidence="4">
    <location>
        <begin position="75"/>
        <end position="183"/>
    </location>
</feature>
<evidence type="ECO:0000256" key="2">
    <source>
        <dbReference type="ARBA" id="ARBA00022803"/>
    </source>
</evidence>
<accession>F2U0Y4</accession>
<protein>
    <recommendedName>
        <fullName evidence="3">ER membrane protein complex subunit 2</fullName>
    </recommendedName>
</protein>
<dbReference type="InterPro" id="IPR055217">
    <property type="entry name" value="TPR_EMC2"/>
</dbReference>
<evidence type="ECO:0000256" key="1">
    <source>
        <dbReference type="ARBA" id="ARBA00022737"/>
    </source>
</evidence>
<dbReference type="OMA" id="MSDQEGW"/>
<keyword evidence="2" id="KW-0802">TPR repeat</keyword>
<comment type="similarity">
    <text evidence="3">Belongs to the EMC2 family.</text>
</comment>
<dbReference type="STRING" id="946362.F2U0Y4"/>
<dbReference type="SUPFAM" id="SSF48452">
    <property type="entry name" value="TPR-like"/>
    <property type="match status" value="1"/>
</dbReference>
<keyword evidence="3" id="KW-0472">Membrane</keyword>
<dbReference type="EMBL" id="GL832958">
    <property type="protein sequence ID" value="EGD80558.1"/>
    <property type="molecule type" value="Genomic_DNA"/>
</dbReference>
<evidence type="ECO:0000256" key="3">
    <source>
        <dbReference type="RuleBase" id="RU367091"/>
    </source>
</evidence>
<evidence type="ECO:0000313" key="5">
    <source>
        <dbReference type="EMBL" id="EGD80558.1"/>
    </source>
</evidence>
<dbReference type="InterPro" id="IPR011990">
    <property type="entry name" value="TPR-like_helical_dom_sf"/>
</dbReference>
<keyword evidence="1" id="KW-0677">Repeat</keyword>
<keyword evidence="3" id="KW-0256">Endoplasmic reticulum</keyword>
<dbReference type="Pfam" id="PF22890">
    <property type="entry name" value="TPR_EMC2"/>
    <property type="match status" value="1"/>
</dbReference>
<gene>
    <name evidence="5" type="ORF">PTSG_01150</name>
</gene>
<comment type="function">
    <text evidence="3">Part of the endoplasmic reticulum membrane protein complex (EMC) that enables the energy-independent insertion into endoplasmic reticulum membranes of newly synthesized membrane proteins.</text>
</comment>
<reference evidence="5" key="1">
    <citation type="submission" date="2009-08" db="EMBL/GenBank/DDBJ databases">
        <title>Annotation of Salpingoeca rosetta.</title>
        <authorList>
            <consortium name="The Broad Institute Genome Sequencing Platform"/>
            <person name="Russ C."/>
            <person name="Cuomo C."/>
            <person name="Burger G."/>
            <person name="Gray M.W."/>
            <person name="Holland P.W.H."/>
            <person name="King N."/>
            <person name="Lang F.B.F."/>
            <person name="Roger A.J."/>
            <person name="Ruiz-Trillo I."/>
            <person name="Young S.K."/>
            <person name="Zeng Q."/>
            <person name="Gargeya S."/>
            <person name="Alvarado L."/>
            <person name="Berlin A."/>
            <person name="Chapman S.B."/>
            <person name="Chen Z."/>
            <person name="Freedman E."/>
            <person name="Gellesch M."/>
            <person name="Goldberg J."/>
            <person name="Griggs A."/>
            <person name="Gujja S."/>
            <person name="Heilman E."/>
            <person name="Heiman D."/>
            <person name="Howarth C."/>
            <person name="Mehta T."/>
            <person name="Neiman D."/>
            <person name="Pearson M."/>
            <person name="Roberts A."/>
            <person name="Saif S."/>
            <person name="Shea T."/>
            <person name="Shenoy N."/>
            <person name="Sisk P."/>
            <person name="Stolte C."/>
            <person name="Sykes S."/>
            <person name="White J."/>
            <person name="Yandava C."/>
            <person name="Haas B."/>
            <person name="Nusbaum C."/>
            <person name="Birren B."/>
        </authorList>
    </citation>
    <scope>NUCLEOTIDE SEQUENCE [LARGE SCALE GENOMIC DNA]</scope>
    <source>
        <strain evidence="5">ATCC 50818</strain>
    </source>
</reference>
<dbReference type="InterPro" id="IPR039856">
    <property type="entry name" value="EMC2-like"/>
</dbReference>
<dbReference type="AlphaFoldDB" id="F2U0Y4"/>
<dbReference type="Proteomes" id="UP000007799">
    <property type="component" value="Unassembled WGS sequence"/>
</dbReference>
<dbReference type="RefSeq" id="XP_004997119.1">
    <property type="nucleotide sequence ID" value="XM_004997062.1"/>
</dbReference>
<dbReference type="KEGG" id="sre:PTSG_01150"/>
<dbReference type="InParanoid" id="F2U0Y4"/>
<sequence>MEELRELQRSHERKSMRIVAIARQNWSAVMGSGDEKWGFLEQIFTASLDMPNAEDVRKRCLQALEKRFPNSQRVQRLQAMGFEADGQFQKALDIYNEMLEADPLNPAILKRKIAVHIGKDDIPLAITALNKYLELYSSDFEAWQQLTDLYIDTQDLQNAAFCLEEVMLSNPHNHVYYCTYAEVLFARGGSERMTQARRYFAKALELNPTSARALYGLHLASARTMTKGSKASEDVATVADLRDGSKEQLLALYEEQGANPTHQALLPSVLVGSGKQ</sequence>
<name>F2U0Y4_SALR5</name>
<evidence type="ECO:0000259" key="4">
    <source>
        <dbReference type="Pfam" id="PF22890"/>
    </source>
</evidence>
<organism evidence="6">
    <name type="scientific">Salpingoeca rosetta (strain ATCC 50818 / BSB-021)</name>
    <dbReference type="NCBI Taxonomy" id="946362"/>
    <lineage>
        <taxon>Eukaryota</taxon>
        <taxon>Choanoflagellata</taxon>
        <taxon>Craspedida</taxon>
        <taxon>Salpingoecidae</taxon>
        <taxon>Salpingoeca</taxon>
    </lineage>
</organism>
<dbReference type="eggNOG" id="KOG3060">
    <property type="taxonomic scope" value="Eukaryota"/>
</dbReference>
<dbReference type="PANTHER" id="PTHR12760">
    <property type="entry name" value="TETRATRICOPEPTIDE REPEAT PROTEIN"/>
    <property type="match status" value="1"/>
</dbReference>
<comment type="subcellular location">
    <subcellularLocation>
        <location evidence="3">Endoplasmic reticulum membrane</location>
        <topology evidence="3">Peripheral membrane protein</topology>
        <orientation evidence="3">Cytoplasmic side</orientation>
    </subcellularLocation>
</comment>
<dbReference type="GeneID" id="16077714"/>
<evidence type="ECO:0000313" key="6">
    <source>
        <dbReference type="Proteomes" id="UP000007799"/>
    </source>
</evidence>
<dbReference type="Gene3D" id="1.25.40.10">
    <property type="entry name" value="Tetratricopeptide repeat domain"/>
    <property type="match status" value="1"/>
</dbReference>
<dbReference type="GO" id="GO:0072546">
    <property type="term" value="C:EMC complex"/>
    <property type="evidence" value="ECO:0007669"/>
    <property type="project" value="UniProtKB-UniRule"/>
</dbReference>
<comment type="subunit">
    <text evidence="3">Component of the ER membrane protein complex (EMC).</text>
</comment>
<dbReference type="OrthoDB" id="124397at2759"/>
<dbReference type="FunCoup" id="F2U0Y4">
    <property type="interactions" value="1293"/>
</dbReference>
<proteinExistence type="inferred from homology"/>